<dbReference type="STRING" id="1121387.GCA_000429885_01927"/>
<feature type="transmembrane region" description="Helical" evidence="1">
    <location>
        <begin position="430"/>
        <end position="455"/>
    </location>
</feature>
<dbReference type="AlphaFoldDB" id="A0A239VJ37"/>
<dbReference type="InterPro" id="IPR006073">
    <property type="entry name" value="GTP-bd"/>
</dbReference>
<reference evidence="3 4" key="1">
    <citation type="submission" date="2017-06" db="EMBL/GenBank/DDBJ databases">
        <authorList>
            <consortium name="Pathogen Informatics"/>
        </authorList>
    </citation>
    <scope>NUCLEOTIDE SEQUENCE [LARGE SCALE GENOMIC DNA]</scope>
    <source>
        <strain evidence="3 4">NCTC13039</strain>
    </source>
</reference>
<feature type="domain" description="G" evidence="2">
    <location>
        <begin position="60"/>
        <end position="185"/>
    </location>
</feature>
<evidence type="ECO:0000313" key="4">
    <source>
        <dbReference type="Proteomes" id="UP000242637"/>
    </source>
</evidence>
<dbReference type="InterPro" id="IPR027417">
    <property type="entry name" value="P-loop_NTPase"/>
</dbReference>
<organism evidence="3 4">
    <name type="scientific">Dermatophilus congolensis</name>
    <dbReference type="NCBI Taxonomy" id="1863"/>
    <lineage>
        <taxon>Bacteria</taxon>
        <taxon>Bacillati</taxon>
        <taxon>Actinomycetota</taxon>
        <taxon>Actinomycetes</taxon>
        <taxon>Micrococcales</taxon>
        <taxon>Dermatophilaceae</taxon>
        <taxon>Dermatophilus</taxon>
    </lineage>
</organism>
<dbReference type="GO" id="GO:0005829">
    <property type="term" value="C:cytosol"/>
    <property type="evidence" value="ECO:0007669"/>
    <property type="project" value="TreeGrafter"/>
</dbReference>
<feature type="transmembrane region" description="Helical" evidence="1">
    <location>
        <begin position="475"/>
        <end position="496"/>
    </location>
</feature>
<evidence type="ECO:0000313" key="3">
    <source>
        <dbReference type="EMBL" id="SNV21906.1"/>
    </source>
</evidence>
<proteinExistence type="predicted"/>
<dbReference type="GO" id="GO:0043024">
    <property type="term" value="F:ribosomal small subunit binding"/>
    <property type="evidence" value="ECO:0007669"/>
    <property type="project" value="TreeGrafter"/>
</dbReference>
<name>A0A239VJ37_9MICO</name>
<keyword evidence="1" id="KW-1133">Transmembrane helix</keyword>
<keyword evidence="1" id="KW-0812">Transmembrane</keyword>
<protein>
    <submittedName>
        <fullName evidence="3">GTPase Era</fullName>
    </submittedName>
</protein>
<evidence type="ECO:0000259" key="2">
    <source>
        <dbReference type="Pfam" id="PF01926"/>
    </source>
</evidence>
<gene>
    <name evidence="3" type="ORF">SAMEA4475696_01382</name>
</gene>
<dbReference type="GO" id="GO:0019843">
    <property type="term" value="F:rRNA binding"/>
    <property type="evidence" value="ECO:0007669"/>
    <property type="project" value="TreeGrafter"/>
</dbReference>
<dbReference type="Pfam" id="PF01926">
    <property type="entry name" value="MMR_HSR1"/>
    <property type="match status" value="1"/>
</dbReference>
<dbReference type="Proteomes" id="UP000242637">
    <property type="component" value="Chromosome 1"/>
</dbReference>
<dbReference type="PANTHER" id="PTHR42698">
    <property type="entry name" value="GTPASE ERA"/>
    <property type="match status" value="1"/>
</dbReference>
<dbReference type="GO" id="GO:0000028">
    <property type="term" value="P:ribosomal small subunit assembly"/>
    <property type="evidence" value="ECO:0007669"/>
    <property type="project" value="TreeGrafter"/>
</dbReference>
<dbReference type="SUPFAM" id="SSF52540">
    <property type="entry name" value="P-loop containing nucleoside triphosphate hydrolases"/>
    <property type="match status" value="1"/>
</dbReference>
<accession>A0A239VJ37</accession>
<dbReference type="InterPro" id="IPR005662">
    <property type="entry name" value="GTPase_Era-like"/>
</dbReference>
<evidence type="ECO:0000256" key="1">
    <source>
        <dbReference type="SAM" id="Phobius"/>
    </source>
</evidence>
<dbReference type="GO" id="GO:0005525">
    <property type="term" value="F:GTP binding"/>
    <property type="evidence" value="ECO:0007669"/>
    <property type="project" value="InterPro"/>
</dbReference>
<dbReference type="EMBL" id="LT906453">
    <property type="protein sequence ID" value="SNV21906.1"/>
    <property type="molecule type" value="Genomic_DNA"/>
</dbReference>
<dbReference type="GeneID" id="77100394"/>
<dbReference type="KEGG" id="dco:SAMEA4475696_1382"/>
<keyword evidence="4" id="KW-1185">Reference proteome</keyword>
<dbReference type="OrthoDB" id="974105at2"/>
<dbReference type="RefSeq" id="WP_051277737.1">
    <property type="nucleotide sequence ID" value="NZ_LT906453.1"/>
</dbReference>
<keyword evidence="1" id="KW-0472">Membrane</keyword>
<dbReference type="Gene3D" id="3.40.50.300">
    <property type="entry name" value="P-loop containing nucleotide triphosphate hydrolases"/>
    <property type="match status" value="1"/>
</dbReference>
<dbReference type="PANTHER" id="PTHR42698:SF1">
    <property type="entry name" value="GTPASE ERA, MITOCHONDRIAL"/>
    <property type="match status" value="1"/>
</dbReference>
<sequence length="551" mass="60284">MNNPDPTHGPNTRLSLALEGMITALEHGSNYLPTDTVEHTRTLLDRASERIAINSNHTVIALAGATGSGKSTLFNAFVGDLISEVGRLRPTTTTTTAAIWGNDPATELLDWLNIPNRHHVPPGTTTRINTPNLDGLILLDLPDFDSHRTEHREEADRILQLTDAFLWVTDPQKYADALIHTYLRRATDHTNISTVLLNQADRLTNEEQTACANDLQRLLHEDGLTNTHVLLTSTLTGQGLTELGHTVATTVATKTATRERLIGDLHHHARALREHVADTEPTLPENAPTNLINALAKTAGTPTILEAIDKDYRRRANATTAWPPLRWTQKLTPDPLKRLRLNAQRHPETTTAPPEEFNTLLNRTSLPAPTATAHAGVDLATRKLGETAITGLPRSWAYAIAAATHPAHDDLADALDQAILNVDLGQRRPIWWTIIGALQWAATIALATGMTWLLLLAGIGYLQLPAPATPTIGPIPLPTLLLATGALTSLLLTLLARTWTRIGAHRARTRAEKRLHTAIDDVARTRVITPVRDVLTAHRTTRENLDKILAS</sequence>